<dbReference type="GO" id="GO:0005886">
    <property type="term" value="C:plasma membrane"/>
    <property type="evidence" value="ECO:0007669"/>
    <property type="project" value="UniProtKB-SubCell"/>
</dbReference>
<feature type="transmembrane region" description="Helical" evidence="6">
    <location>
        <begin position="300"/>
        <end position="318"/>
    </location>
</feature>
<dbReference type="InterPro" id="IPR002797">
    <property type="entry name" value="Polysacc_synth"/>
</dbReference>
<evidence type="ECO:0000256" key="1">
    <source>
        <dbReference type="ARBA" id="ARBA00004651"/>
    </source>
</evidence>
<feature type="transmembrane region" description="Helical" evidence="6">
    <location>
        <begin position="174"/>
        <end position="196"/>
    </location>
</feature>
<evidence type="ECO:0000256" key="4">
    <source>
        <dbReference type="ARBA" id="ARBA00022989"/>
    </source>
</evidence>
<feature type="transmembrane region" description="Helical" evidence="6">
    <location>
        <begin position="12"/>
        <end position="33"/>
    </location>
</feature>
<protein>
    <submittedName>
        <fullName evidence="7">Oligosaccharide flippase family protein</fullName>
    </submittedName>
</protein>
<keyword evidence="8" id="KW-1185">Reference proteome</keyword>
<dbReference type="RefSeq" id="WP_182922591.1">
    <property type="nucleotide sequence ID" value="NZ_WNXD01000002.1"/>
</dbReference>
<accession>A0A923E1T5</accession>
<feature type="transmembrane region" description="Helical" evidence="6">
    <location>
        <begin position="111"/>
        <end position="136"/>
    </location>
</feature>
<feature type="transmembrane region" description="Helical" evidence="6">
    <location>
        <begin position="449"/>
        <end position="465"/>
    </location>
</feature>
<dbReference type="Pfam" id="PF01943">
    <property type="entry name" value="Polysacc_synt"/>
    <property type="match status" value="1"/>
</dbReference>
<keyword evidence="2" id="KW-1003">Cell membrane</keyword>
<feature type="transmembrane region" description="Helical" evidence="6">
    <location>
        <begin position="330"/>
        <end position="353"/>
    </location>
</feature>
<feature type="transmembrane region" description="Helical" evidence="6">
    <location>
        <begin position="390"/>
        <end position="411"/>
    </location>
</feature>
<dbReference type="AlphaFoldDB" id="A0A923E1T5"/>
<feature type="transmembrane region" description="Helical" evidence="6">
    <location>
        <begin position="423"/>
        <end position="443"/>
    </location>
</feature>
<evidence type="ECO:0000256" key="2">
    <source>
        <dbReference type="ARBA" id="ARBA00022475"/>
    </source>
</evidence>
<reference evidence="7" key="1">
    <citation type="submission" date="2019-11" db="EMBL/GenBank/DDBJ databases">
        <title>Description of Pedobacter sp. LMG 31464T.</title>
        <authorList>
            <person name="Carlier A."/>
            <person name="Qi S."/>
            <person name="Vandamme P."/>
        </authorList>
    </citation>
    <scope>NUCLEOTIDE SEQUENCE</scope>
    <source>
        <strain evidence="7">LMG 31464</strain>
    </source>
</reference>
<comment type="caution">
    <text evidence="7">The sequence shown here is derived from an EMBL/GenBank/DDBJ whole genome shotgun (WGS) entry which is preliminary data.</text>
</comment>
<organism evidence="7 8">
    <name type="scientific">Pedobacter planticolens</name>
    <dbReference type="NCBI Taxonomy" id="2679964"/>
    <lineage>
        <taxon>Bacteria</taxon>
        <taxon>Pseudomonadati</taxon>
        <taxon>Bacteroidota</taxon>
        <taxon>Sphingobacteriia</taxon>
        <taxon>Sphingobacteriales</taxon>
        <taxon>Sphingobacteriaceae</taxon>
        <taxon>Pedobacter</taxon>
    </lineage>
</organism>
<evidence type="ECO:0000256" key="6">
    <source>
        <dbReference type="SAM" id="Phobius"/>
    </source>
</evidence>
<dbReference type="EMBL" id="WNXD01000002">
    <property type="protein sequence ID" value="MBB2145912.1"/>
    <property type="molecule type" value="Genomic_DNA"/>
</dbReference>
<feature type="transmembrane region" description="Helical" evidence="6">
    <location>
        <begin position="259"/>
        <end position="279"/>
    </location>
</feature>
<evidence type="ECO:0000313" key="8">
    <source>
        <dbReference type="Proteomes" id="UP000601055"/>
    </source>
</evidence>
<name>A0A923E1T5_9SPHI</name>
<sequence>MSKLHREIWRDALSYLPVKILPAFSGLFTIYLLTKSLPTDLYGYYAFVLATVVLFGQLINGWINSAVVYLYPDYQSTGNSIDLKVNVIAIQFCFFILGTTGFILVNYFADISIATIGLSLLLLFLQNFLSLLYSFLQAERRIPLQTKSSILQSIFQIIGMIICCFFFKQNLNLVILALIVSYFVANFYLLWMGKVWKELIKTSIFNLIALAHIKRILYYGLPICVWFFATQFYAFGDRILFRYLNIDDLVGNYSAFKDLAIGLSGFVTMPLLLASHPLIMQAWKKGQDNKVIERVLRQNISILSVAFTISFIALLLIGDWLLVKIVGPNYVLNTDLMCLVLLSVFFAALSLYLHKGLEVTGKTLLMLKIALLVSVLSFVANWLVLPVYGVLGACIVSVCAQLLYCILVYSYTRKVFRIQLSKLFIFELLFFIGFAFCLTSSLLPFHITLLWRLVCFFCIALYLVIRASRLLFARI</sequence>
<feature type="transmembrane region" description="Helical" evidence="6">
    <location>
        <begin position="365"/>
        <end position="384"/>
    </location>
</feature>
<dbReference type="Proteomes" id="UP000601055">
    <property type="component" value="Unassembled WGS sequence"/>
</dbReference>
<feature type="transmembrane region" description="Helical" evidence="6">
    <location>
        <begin position="45"/>
        <end position="71"/>
    </location>
</feature>
<gene>
    <name evidence="7" type="ORF">GM921_10470</name>
</gene>
<proteinExistence type="predicted"/>
<feature type="transmembrane region" description="Helical" evidence="6">
    <location>
        <begin position="83"/>
        <end position="105"/>
    </location>
</feature>
<dbReference type="PANTHER" id="PTHR30250:SF11">
    <property type="entry name" value="O-ANTIGEN TRANSPORTER-RELATED"/>
    <property type="match status" value="1"/>
</dbReference>
<feature type="transmembrane region" description="Helical" evidence="6">
    <location>
        <begin position="148"/>
        <end position="168"/>
    </location>
</feature>
<feature type="transmembrane region" description="Helical" evidence="6">
    <location>
        <begin position="216"/>
        <end position="235"/>
    </location>
</feature>
<keyword evidence="4 6" id="KW-1133">Transmembrane helix</keyword>
<comment type="subcellular location">
    <subcellularLocation>
        <location evidence="1">Cell membrane</location>
        <topology evidence="1">Multi-pass membrane protein</topology>
    </subcellularLocation>
</comment>
<keyword evidence="5 6" id="KW-0472">Membrane</keyword>
<evidence type="ECO:0000256" key="5">
    <source>
        <dbReference type="ARBA" id="ARBA00023136"/>
    </source>
</evidence>
<dbReference type="PANTHER" id="PTHR30250">
    <property type="entry name" value="PST FAMILY PREDICTED COLANIC ACID TRANSPORTER"/>
    <property type="match status" value="1"/>
</dbReference>
<evidence type="ECO:0000256" key="3">
    <source>
        <dbReference type="ARBA" id="ARBA00022692"/>
    </source>
</evidence>
<dbReference type="InterPro" id="IPR050833">
    <property type="entry name" value="Poly_Biosynth_Transport"/>
</dbReference>
<evidence type="ECO:0000313" key="7">
    <source>
        <dbReference type="EMBL" id="MBB2145912.1"/>
    </source>
</evidence>
<keyword evidence="3 6" id="KW-0812">Transmembrane</keyword>